<dbReference type="Pfam" id="PF01448">
    <property type="entry name" value="ELM2"/>
    <property type="match status" value="1"/>
</dbReference>
<evidence type="ECO:0000256" key="3">
    <source>
        <dbReference type="ARBA" id="ARBA00022491"/>
    </source>
</evidence>
<sequence length="423" mass="48559">MLVHDFDDERTLEEEEMMEGETNFSSEIEDLTREETIKDSSGQEDETQSSNGDPVSSVVPEIIRPRRCKYFDTNSEIEEESEEDEDYIPSEDWKKEIMVGSMYQAEIPVGISKYKENEKVYENDDQLLWNPDYLTEDKVIEFLNEASRRTGDERGIDAIPEGSHIKDNEQALYELVKCNFDTDEALRRLRFNVKAAREELSVWTEEECRNFEQGLKAYGKDFHLIQANKVRTRSVGECVAFYYMWKKSERYDFFAQQTRFGKKKYNLHPGVTDYMDRLLDESESAASSRAPSPPPTTSNSSTSHSEREDSTTSNSNQNGVSTNGPSELSSKDDVKIEGLHINGPTTGKKTHLVDFDTNGYEPENLSNHSKLHSNTRHDLEDTNERPMKRRRINSSDKECTASSEIFQESVAHGNFEDQDTVGD</sequence>
<evidence type="ECO:0000313" key="11">
    <source>
        <dbReference type="Ensembl" id="ENSLLTP00000022490.1"/>
    </source>
</evidence>
<keyword evidence="7" id="KW-0539">Nucleus</keyword>
<dbReference type="Pfam" id="PF00249">
    <property type="entry name" value="Myb_DNA-binding"/>
    <property type="match status" value="1"/>
</dbReference>
<dbReference type="PANTHER" id="PTHR10865:SF24">
    <property type="entry name" value="MESODERM INDUCTION EARLY RESPONSE PROTEIN 1"/>
    <property type="match status" value="1"/>
</dbReference>
<evidence type="ECO:0000256" key="6">
    <source>
        <dbReference type="ARBA" id="ARBA00023163"/>
    </source>
</evidence>
<feature type="compositionally biased region" description="Acidic residues" evidence="8">
    <location>
        <begin position="10"/>
        <end position="19"/>
    </location>
</feature>
<dbReference type="SUPFAM" id="SSF46689">
    <property type="entry name" value="Homeodomain-like"/>
    <property type="match status" value="1"/>
</dbReference>
<dbReference type="InterPro" id="IPR000949">
    <property type="entry name" value="ELM2_dom"/>
</dbReference>
<dbReference type="CDD" id="cd11661">
    <property type="entry name" value="SANT_MTA3_like"/>
    <property type="match status" value="1"/>
</dbReference>
<keyword evidence="12" id="KW-1185">Reference proteome</keyword>
<dbReference type="InterPro" id="IPR045787">
    <property type="entry name" value="MIER1/3_C"/>
</dbReference>
<dbReference type="PANTHER" id="PTHR10865">
    <property type="entry name" value="METASTASIS-ASSOCIATED PROTEIN AND MESODERM INDUCTION EARLY RESPONSE PROTEIN"/>
    <property type="match status" value="1"/>
</dbReference>
<dbReference type="InterPro" id="IPR040138">
    <property type="entry name" value="MIER/MTA"/>
</dbReference>
<evidence type="ECO:0000256" key="5">
    <source>
        <dbReference type="ARBA" id="ARBA00023015"/>
    </source>
</evidence>
<evidence type="ECO:0000256" key="1">
    <source>
        <dbReference type="ARBA" id="ARBA00004123"/>
    </source>
</evidence>
<feature type="compositionally biased region" description="Basic and acidic residues" evidence="8">
    <location>
        <begin position="375"/>
        <end position="386"/>
    </location>
</feature>
<feature type="domain" description="ELM2" evidence="9">
    <location>
        <begin position="95"/>
        <end position="193"/>
    </location>
</feature>
<keyword evidence="3" id="KW-0678">Repressor</keyword>
<dbReference type="InterPro" id="IPR001005">
    <property type="entry name" value="SANT/Myb"/>
</dbReference>
<reference evidence="11" key="1">
    <citation type="submission" date="2025-08" db="UniProtKB">
        <authorList>
            <consortium name="Ensembl"/>
        </authorList>
    </citation>
    <scope>IDENTIFICATION</scope>
</reference>
<feature type="domain" description="SANT" evidence="10">
    <location>
        <begin position="198"/>
        <end position="250"/>
    </location>
</feature>
<dbReference type="Pfam" id="PF19426">
    <property type="entry name" value="MIER1_3_C"/>
    <property type="match status" value="1"/>
</dbReference>
<name>A0A8C5SU69_LATLA</name>
<feature type="compositionally biased region" description="Basic and acidic residues" evidence="8">
    <location>
        <begin position="329"/>
        <end position="338"/>
    </location>
</feature>
<feature type="compositionally biased region" description="Polar residues" evidence="8">
    <location>
        <begin position="314"/>
        <end position="328"/>
    </location>
</feature>
<keyword evidence="6" id="KW-0804">Transcription</keyword>
<organism evidence="11 12">
    <name type="scientific">Laticauda laticaudata</name>
    <name type="common">Blue-ringed sea krait</name>
    <name type="synonym">Blue-lipped sea krait</name>
    <dbReference type="NCBI Taxonomy" id="8630"/>
    <lineage>
        <taxon>Eukaryota</taxon>
        <taxon>Metazoa</taxon>
        <taxon>Chordata</taxon>
        <taxon>Craniata</taxon>
        <taxon>Vertebrata</taxon>
        <taxon>Euteleostomi</taxon>
        <taxon>Lepidosauria</taxon>
        <taxon>Squamata</taxon>
        <taxon>Bifurcata</taxon>
        <taxon>Unidentata</taxon>
        <taxon>Episquamata</taxon>
        <taxon>Toxicofera</taxon>
        <taxon>Serpentes</taxon>
        <taxon>Colubroidea</taxon>
        <taxon>Elapidae</taxon>
        <taxon>Laticaudinae</taxon>
        <taxon>Laticauda</taxon>
    </lineage>
</organism>
<keyword evidence="4" id="KW-0597">Phosphoprotein</keyword>
<evidence type="ECO:0000256" key="8">
    <source>
        <dbReference type="SAM" id="MobiDB-lite"/>
    </source>
</evidence>
<dbReference type="FunFam" id="4.10.1240.50:FF:000005">
    <property type="entry name" value="Mesoderm induction early response protein 3"/>
    <property type="match status" value="1"/>
</dbReference>
<evidence type="ECO:0000259" key="10">
    <source>
        <dbReference type="PROSITE" id="PS51293"/>
    </source>
</evidence>
<comment type="subcellular location">
    <subcellularLocation>
        <location evidence="1">Nucleus</location>
    </subcellularLocation>
</comment>
<dbReference type="GO" id="GO:0003714">
    <property type="term" value="F:transcription corepressor activity"/>
    <property type="evidence" value="ECO:0007669"/>
    <property type="project" value="TreeGrafter"/>
</dbReference>
<dbReference type="GO" id="GO:0000122">
    <property type="term" value="P:negative regulation of transcription by RNA polymerase II"/>
    <property type="evidence" value="ECO:0007669"/>
    <property type="project" value="TreeGrafter"/>
</dbReference>
<gene>
    <name evidence="11" type="primary">MIER1</name>
</gene>
<keyword evidence="5" id="KW-0805">Transcription regulation</keyword>
<evidence type="ECO:0000256" key="4">
    <source>
        <dbReference type="ARBA" id="ARBA00022553"/>
    </source>
</evidence>
<feature type="region of interest" description="Disordered" evidence="8">
    <location>
        <begin position="281"/>
        <end position="423"/>
    </location>
</feature>
<dbReference type="SMART" id="SM01189">
    <property type="entry name" value="ELM2"/>
    <property type="match status" value="1"/>
</dbReference>
<evidence type="ECO:0000256" key="7">
    <source>
        <dbReference type="ARBA" id="ARBA00023242"/>
    </source>
</evidence>
<dbReference type="Gene3D" id="4.10.1240.50">
    <property type="match status" value="1"/>
</dbReference>
<accession>A0A8C5SU69</accession>
<dbReference type="PROSITE" id="PS51156">
    <property type="entry name" value="ELM2"/>
    <property type="match status" value="1"/>
</dbReference>
<dbReference type="InterPro" id="IPR017884">
    <property type="entry name" value="SANT_dom"/>
</dbReference>
<dbReference type="GO" id="GO:0032991">
    <property type="term" value="C:protein-containing complex"/>
    <property type="evidence" value="ECO:0007669"/>
    <property type="project" value="UniProtKB-ARBA"/>
</dbReference>
<evidence type="ECO:0000259" key="9">
    <source>
        <dbReference type="PROSITE" id="PS51156"/>
    </source>
</evidence>
<dbReference type="GO" id="GO:0005654">
    <property type="term" value="C:nucleoplasm"/>
    <property type="evidence" value="ECO:0007669"/>
    <property type="project" value="TreeGrafter"/>
</dbReference>
<dbReference type="GO" id="GO:0042826">
    <property type="term" value="F:histone deacetylase binding"/>
    <property type="evidence" value="ECO:0007669"/>
    <property type="project" value="TreeGrafter"/>
</dbReference>
<dbReference type="Proteomes" id="UP000694406">
    <property type="component" value="Unplaced"/>
</dbReference>
<dbReference type="SMART" id="SM00717">
    <property type="entry name" value="SANT"/>
    <property type="match status" value="1"/>
</dbReference>
<feature type="region of interest" description="Disordered" evidence="8">
    <location>
        <begin position="1"/>
        <end position="61"/>
    </location>
</feature>
<reference evidence="11" key="2">
    <citation type="submission" date="2025-09" db="UniProtKB">
        <authorList>
            <consortium name="Ensembl"/>
        </authorList>
    </citation>
    <scope>IDENTIFICATION</scope>
</reference>
<evidence type="ECO:0000313" key="12">
    <source>
        <dbReference type="Proteomes" id="UP000694406"/>
    </source>
</evidence>
<protein>
    <recommendedName>
        <fullName evidence="2">Mesoderm induction early response protein 1</fullName>
    </recommendedName>
</protein>
<dbReference type="PROSITE" id="PS51293">
    <property type="entry name" value="SANT"/>
    <property type="match status" value="1"/>
</dbReference>
<dbReference type="Ensembl" id="ENSLLTT00000023322.1">
    <property type="protein sequence ID" value="ENSLLTP00000022490.1"/>
    <property type="gene ID" value="ENSLLTG00000016721.1"/>
</dbReference>
<dbReference type="Gene3D" id="1.10.10.60">
    <property type="entry name" value="Homeodomain-like"/>
    <property type="match status" value="1"/>
</dbReference>
<dbReference type="InterPro" id="IPR009057">
    <property type="entry name" value="Homeodomain-like_sf"/>
</dbReference>
<dbReference type="AlphaFoldDB" id="A0A8C5SU69"/>
<evidence type="ECO:0000256" key="2">
    <source>
        <dbReference type="ARBA" id="ARBA00017452"/>
    </source>
</evidence>
<proteinExistence type="predicted"/>
<dbReference type="GeneTree" id="ENSGT01030000234573"/>
<dbReference type="FunFam" id="1.10.10.60:FF:000025">
    <property type="entry name" value="Mesoderm induction early response 1, transcriptional regulator"/>
    <property type="match status" value="1"/>
</dbReference>